<comment type="caution">
    <text evidence="1">The sequence shown here is derived from an EMBL/GenBank/DDBJ whole genome shotgun (WGS) entry which is preliminary data.</text>
</comment>
<evidence type="ECO:0000313" key="2">
    <source>
        <dbReference type="Proteomes" id="UP000094291"/>
    </source>
</evidence>
<dbReference type="SUPFAM" id="SSF48452">
    <property type="entry name" value="TPR-like"/>
    <property type="match status" value="1"/>
</dbReference>
<accession>A0A1E2VB98</accession>
<dbReference type="Proteomes" id="UP000094291">
    <property type="component" value="Unassembled WGS sequence"/>
</dbReference>
<dbReference type="OrthoDB" id="6106201at2"/>
<evidence type="ECO:0000313" key="1">
    <source>
        <dbReference type="EMBL" id="ODC04251.1"/>
    </source>
</evidence>
<dbReference type="RefSeq" id="WP_068999225.1">
    <property type="nucleotide sequence ID" value="NZ_MDTQ01000001.1"/>
</dbReference>
<name>A0A1E2VB98_9GAMM</name>
<sequence>MFQWKRAILAGNKAFDQQDFAQAERHYQKARLEAERQLRNPRADWDATIAALVISYQNRAQIYLNQAQYQPAIDIYWQLYRNLSQASYADWVSMEDQQRLKTIYRRLGSELMNALPREHQIFRQARPLIHALMHQDNNLDALAVAH</sequence>
<dbReference type="STRING" id="197479.BFW38_12640"/>
<protein>
    <submittedName>
        <fullName evidence="1">Uncharacterized protein</fullName>
    </submittedName>
</protein>
<keyword evidence="2" id="KW-1185">Reference proteome</keyword>
<dbReference type="EMBL" id="MDTQ01000001">
    <property type="protein sequence ID" value="ODC04251.1"/>
    <property type="molecule type" value="Genomic_DNA"/>
</dbReference>
<proteinExistence type="predicted"/>
<dbReference type="AlphaFoldDB" id="A0A1E2VB98"/>
<gene>
    <name evidence="1" type="ORF">BFW38_12640</name>
</gene>
<organism evidence="1 2">
    <name type="scientific">Terasakiispira papahanaumokuakeensis</name>
    <dbReference type="NCBI Taxonomy" id="197479"/>
    <lineage>
        <taxon>Bacteria</taxon>
        <taxon>Pseudomonadati</taxon>
        <taxon>Pseudomonadota</taxon>
        <taxon>Gammaproteobacteria</taxon>
        <taxon>Oceanospirillales</taxon>
        <taxon>Terasakiispira</taxon>
    </lineage>
</organism>
<dbReference type="InterPro" id="IPR011990">
    <property type="entry name" value="TPR-like_helical_dom_sf"/>
</dbReference>
<dbReference type="Gene3D" id="1.25.40.10">
    <property type="entry name" value="Tetratricopeptide repeat domain"/>
    <property type="match status" value="1"/>
</dbReference>
<reference evidence="1 2" key="1">
    <citation type="submission" date="2016-08" db="EMBL/GenBank/DDBJ databases">
        <authorList>
            <person name="Seilhamer J.J."/>
        </authorList>
    </citation>
    <scope>NUCLEOTIDE SEQUENCE [LARGE SCALE GENOMIC DNA]</scope>
    <source>
        <strain evidence="1 2">PH27A</strain>
    </source>
</reference>